<evidence type="ECO:0000313" key="1">
    <source>
        <dbReference type="EMBL" id="SGY69003.1"/>
    </source>
</evidence>
<accession>A0A2X0MCK1</accession>
<name>A0A2X0MCK1_9BASI</name>
<dbReference type="AlphaFoldDB" id="A0A2X0MCK1"/>
<dbReference type="Proteomes" id="UP000249464">
    <property type="component" value="Unassembled WGS sequence"/>
</dbReference>
<organism evidence="1 2">
    <name type="scientific">Microbotryum silenes-dioicae</name>
    <dbReference type="NCBI Taxonomy" id="796604"/>
    <lineage>
        <taxon>Eukaryota</taxon>
        <taxon>Fungi</taxon>
        <taxon>Dikarya</taxon>
        <taxon>Basidiomycota</taxon>
        <taxon>Pucciniomycotina</taxon>
        <taxon>Microbotryomycetes</taxon>
        <taxon>Microbotryales</taxon>
        <taxon>Microbotryaceae</taxon>
        <taxon>Microbotryum</taxon>
    </lineage>
</organism>
<keyword evidence="2" id="KW-1185">Reference proteome</keyword>
<reference evidence="1 2" key="1">
    <citation type="submission" date="2016-11" db="EMBL/GenBank/DDBJ databases">
        <authorList>
            <person name="Jaros S."/>
            <person name="Januszkiewicz K."/>
            <person name="Wedrychowicz H."/>
        </authorList>
    </citation>
    <scope>NUCLEOTIDE SEQUENCE [LARGE SCALE GENOMIC DNA]</scope>
</reference>
<gene>
    <name evidence="1" type="primary">BQ5605_C004g02939</name>
    <name evidence="1" type="ORF">BQ5605_C004G02939</name>
</gene>
<protein>
    <submittedName>
        <fullName evidence="1">BQ5605_C004g02939 protein</fullName>
    </submittedName>
</protein>
<dbReference type="EMBL" id="FQNC01000046">
    <property type="protein sequence ID" value="SGY69003.1"/>
    <property type="molecule type" value="Genomic_DNA"/>
</dbReference>
<evidence type="ECO:0000313" key="2">
    <source>
        <dbReference type="Proteomes" id="UP000249464"/>
    </source>
</evidence>
<proteinExistence type="predicted"/>
<sequence>MLPVALVNEHWQLRRAERSLSSWPPSCRSPRETSNRDQTAKLYESSITVIALLAKELPAIPQHIVYQVLAAYVYSKASRGNLSVVGVRITPNGELPSSTLTRFPYDAEADD</sequence>